<dbReference type="Gene3D" id="2.160.20.10">
    <property type="entry name" value="Single-stranded right-handed beta-helix, Pectin lyase-like"/>
    <property type="match status" value="1"/>
</dbReference>
<comment type="caution">
    <text evidence="2">The sequence shown here is derived from an EMBL/GenBank/DDBJ whole genome shotgun (WGS) entry which is preliminary data.</text>
</comment>
<evidence type="ECO:0000313" key="2">
    <source>
        <dbReference type="EMBL" id="RLM65527.1"/>
    </source>
</evidence>
<dbReference type="InterPro" id="IPR039279">
    <property type="entry name" value="QRT3-like"/>
</dbReference>
<dbReference type="InterPro" id="IPR024535">
    <property type="entry name" value="RHGA/B-epi-like_pectate_lyase"/>
</dbReference>
<keyword evidence="3" id="KW-1185">Reference proteome</keyword>
<dbReference type="STRING" id="4540.A0A3L6PV95"/>
<evidence type="ECO:0000313" key="3">
    <source>
        <dbReference type="Proteomes" id="UP000275267"/>
    </source>
</evidence>
<dbReference type="InterPro" id="IPR012334">
    <property type="entry name" value="Pectin_lyas_fold"/>
</dbReference>
<dbReference type="OrthoDB" id="1046782at2759"/>
<dbReference type="SUPFAM" id="SSF51126">
    <property type="entry name" value="Pectin lyase-like"/>
    <property type="match status" value="1"/>
</dbReference>
<evidence type="ECO:0000259" key="1">
    <source>
        <dbReference type="Pfam" id="PF12708"/>
    </source>
</evidence>
<dbReference type="PANTHER" id="PTHR33928">
    <property type="entry name" value="POLYGALACTURONASE QRT3"/>
    <property type="match status" value="1"/>
</dbReference>
<proteinExistence type="predicted"/>
<dbReference type="InterPro" id="IPR006626">
    <property type="entry name" value="PbH1"/>
</dbReference>
<reference evidence="3" key="1">
    <citation type="journal article" date="2019" name="Nat. Commun.">
        <title>The genome of broomcorn millet.</title>
        <authorList>
            <person name="Zou C."/>
            <person name="Miki D."/>
            <person name="Li D."/>
            <person name="Tang Q."/>
            <person name="Xiao L."/>
            <person name="Rajput S."/>
            <person name="Deng P."/>
            <person name="Jia W."/>
            <person name="Huang R."/>
            <person name="Zhang M."/>
            <person name="Sun Y."/>
            <person name="Hu J."/>
            <person name="Fu X."/>
            <person name="Schnable P.S."/>
            <person name="Li F."/>
            <person name="Zhang H."/>
            <person name="Feng B."/>
            <person name="Zhu X."/>
            <person name="Liu R."/>
            <person name="Schnable J.C."/>
            <person name="Zhu J.-K."/>
            <person name="Zhang H."/>
        </authorList>
    </citation>
    <scope>NUCLEOTIDE SEQUENCE [LARGE SCALE GENOMIC DNA]</scope>
</reference>
<accession>A0A3L6PV95</accession>
<sequence length="573" mass="60764">MSPRSRWIHSPLQRLQLQFCVRFLTAKCQIHDAVRNSESTGIWHQTHTTPPVQFFLCDFVSEMFGMPAFTQQQASDAQLIPGPFPSPAALLALGPLTAPHLRRDAARAPNETPDALSAATRAPAGVASHDWRSGAAHWPRLVFLLISRCCHVLTCRRPACVRVQASASARVYHVTDYGADPTGATDATAAINRAIADAFRPASNATMTGGIPDLGGAEVHLDGGTYLVKGPLTLPASGGGNFRIHSGSLRASDDFPTDRYLIELSAGKGSGRTYDYEYATLRDLMLDCSYRGGGVAVVNSLRVGIDNCYVVHFGTDGIAVSGGHETLIRSSFLGQHMTAGNDPGERGFTGTGIRLDGNDNSVADVVIFSAATGIMVTRPANSISGVHCYNKATGFGGTGIYLKIPGLTQTWITNSYMDYTNIVAEDPVLLHVSGSFFLGDANVVLKAVNGVARGVQVVGNIFSGLDKGVDIVRLDGKFATVEQVYVQQNSATGMTVKSTAARGSAEGNGSSWTVDFADVLLFPDRIGHVQYSLVAGDGFPGHTLRNVSGNQVVVATDKAVSATVHVLVDQNTN</sequence>
<dbReference type="PANTHER" id="PTHR33928:SF7">
    <property type="entry name" value="POLYGALACTURONASE QRT3"/>
    <property type="match status" value="1"/>
</dbReference>
<feature type="domain" description="Rhamnogalacturonase A/B/Epimerase-like pectate lyase" evidence="1">
    <location>
        <begin position="174"/>
        <end position="234"/>
    </location>
</feature>
<organism evidence="2 3">
    <name type="scientific">Panicum miliaceum</name>
    <name type="common">Proso millet</name>
    <name type="synonym">Broomcorn millet</name>
    <dbReference type="NCBI Taxonomy" id="4540"/>
    <lineage>
        <taxon>Eukaryota</taxon>
        <taxon>Viridiplantae</taxon>
        <taxon>Streptophyta</taxon>
        <taxon>Embryophyta</taxon>
        <taxon>Tracheophyta</taxon>
        <taxon>Spermatophyta</taxon>
        <taxon>Magnoliopsida</taxon>
        <taxon>Liliopsida</taxon>
        <taxon>Poales</taxon>
        <taxon>Poaceae</taxon>
        <taxon>PACMAD clade</taxon>
        <taxon>Panicoideae</taxon>
        <taxon>Panicodae</taxon>
        <taxon>Paniceae</taxon>
        <taxon>Panicinae</taxon>
        <taxon>Panicum</taxon>
        <taxon>Panicum sect. Panicum</taxon>
    </lineage>
</organism>
<dbReference type="GO" id="GO:0004650">
    <property type="term" value="F:polygalacturonase activity"/>
    <property type="evidence" value="ECO:0007669"/>
    <property type="project" value="InterPro"/>
</dbReference>
<name>A0A3L6PV95_PANMI</name>
<dbReference type="AlphaFoldDB" id="A0A3L6PV95"/>
<dbReference type="EMBL" id="PQIB02000015">
    <property type="protein sequence ID" value="RLM65527.1"/>
    <property type="molecule type" value="Genomic_DNA"/>
</dbReference>
<dbReference type="SMART" id="SM00710">
    <property type="entry name" value="PbH1"/>
    <property type="match status" value="4"/>
</dbReference>
<dbReference type="Proteomes" id="UP000275267">
    <property type="component" value="Unassembled WGS sequence"/>
</dbReference>
<gene>
    <name evidence="2" type="ORF">C2845_PM16G20020</name>
</gene>
<dbReference type="InterPro" id="IPR011050">
    <property type="entry name" value="Pectin_lyase_fold/virulence"/>
</dbReference>
<protein>
    <submittedName>
        <fullName evidence="2">Polygalacturonase QRT3-like</fullName>
    </submittedName>
</protein>
<dbReference type="Pfam" id="PF12708">
    <property type="entry name" value="Pect-lyase_RHGA_epim"/>
    <property type="match status" value="1"/>
</dbReference>